<protein>
    <submittedName>
        <fullName evidence="1">Uncharacterized protein</fullName>
    </submittedName>
</protein>
<keyword evidence="2" id="KW-1185">Reference proteome</keyword>
<sequence>MKFERRSWCTYQRRTFQKLRMCMAMFPTLTFHHLRYGPAGVTLSARETLTACASSDCLQMIQKPCAFI</sequence>
<dbReference type="Proteomes" id="UP000290572">
    <property type="component" value="Unassembled WGS sequence"/>
</dbReference>
<gene>
    <name evidence="1" type="ORF">ROHU_029917</name>
</gene>
<dbReference type="AlphaFoldDB" id="A0A498LTI1"/>
<evidence type="ECO:0000313" key="1">
    <source>
        <dbReference type="EMBL" id="RXN11768.1"/>
    </source>
</evidence>
<name>A0A498LTI1_LABRO</name>
<organism evidence="1 2">
    <name type="scientific">Labeo rohita</name>
    <name type="common">Indian major carp</name>
    <name type="synonym">Cyprinus rohita</name>
    <dbReference type="NCBI Taxonomy" id="84645"/>
    <lineage>
        <taxon>Eukaryota</taxon>
        <taxon>Metazoa</taxon>
        <taxon>Chordata</taxon>
        <taxon>Craniata</taxon>
        <taxon>Vertebrata</taxon>
        <taxon>Euteleostomi</taxon>
        <taxon>Actinopterygii</taxon>
        <taxon>Neopterygii</taxon>
        <taxon>Teleostei</taxon>
        <taxon>Ostariophysi</taxon>
        <taxon>Cypriniformes</taxon>
        <taxon>Cyprinidae</taxon>
        <taxon>Labeoninae</taxon>
        <taxon>Labeonini</taxon>
        <taxon>Labeo</taxon>
    </lineage>
</organism>
<evidence type="ECO:0000313" key="2">
    <source>
        <dbReference type="Proteomes" id="UP000290572"/>
    </source>
</evidence>
<accession>A0A498LTI1</accession>
<reference evidence="1 2" key="1">
    <citation type="submission" date="2018-03" db="EMBL/GenBank/DDBJ databases">
        <title>Draft genome sequence of Rohu Carp (Labeo rohita).</title>
        <authorList>
            <person name="Das P."/>
            <person name="Kushwaha B."/>
            <person name="Joshi C.G."/>
            <person name="Kumar D."/>
            <person name="Nagpure N.S."/>
            <person name="Sahoo L."/>
            <person name="Das S.P."/>
            <person name="Bit A."/>
            <person name="Patnaik S."/>
            <person name="Meher P.K."/>
            <person name="Jayasankar P."/>
            <person name="Koringa P.G."/>
            <person name="Patel N.V."/>
            <person name="Hinsu A.T."/>
            <person name="Kumar R."/>
            <person name="Pandey M."/>
            <person name="Agarwal S."/>
            <person name="Srivastava S."/>
            <person name="Singh M."/>
            <person name="Iquebal M.A."/>
            <person name="Jaiswal S."/>
            <person name="Angadi U.B."/>
            <person name="Kumar N."/>
            <person name="Raza M."/>
            <person name="Shah T.M."/>
            <person name="Rai A."/>
            <person name="Jena J.K."/>
        </authorList>
    </citation>
    <scope>NUCLEOTIDE SEQUENCE [LARGE SCALE GENOMIC DNA]</scope>
    <source>
        <strain evidence="1">DASCIFA01</strain>
        <tissue evidence="1">Testis</tissue>
    </source>
</reference>
<proteinExistence type="predicted"/>
<comment type="caution">
    <text evidence="1">The sequence shown here is derived from an EMBL/GenBank/DDBJ whole genome shotgun (WGS) entry which is preliminary data.</text>
</comment>
<dbReference type="EMBL" id="QBIY01013106">
    <property type="protein sequence ID" value="RXN11768.1"/>
    <property type="molecule type" value="Genomic_DNA"/>
</dbReference>